<evidence type="ECO:0000313" key="1">
    <source>
        <dbReference type="EMBL" id="QWG01249.1"/>
    </source>
</evidence>
<keyword evidence="2" id="KW-1185">Reference proteome</keyword>
<organism evidence="1 2">
    <name type="scientific">Flammeovirga yaeyamensis</name>
    <dbReference type="NCBI Taxonomy" id="367791"/>
    <lineage>
        <taxon>Bacteria</taxon>
        <taxon>Pseudomonadati</taxon>
        <taxon>Bacteroidota</taxon>
        <taxon>Cytophagia</taxon>
        <taxon>Cytophagales</taxon>
        <taxon>Flammeovirgaceae</taxon>
        <taxon>Flammeovirga</taxon>
    </lineage>
</organism>
<reference evidence="1 2" key="1">
    <citation type="submission" date="2021-05" db="EMBL/GenBank/DDBJ databases">
        <title>Comparative genomic studies on the polysaccharide-degrading batcterial strains of the Flammeovirga genus.</title>
        <authorList>
            <person name="Zewei F."/>
            <person name="Zheng Z."/>
            <person name="Yu L."/>
            <person name="Ruyue G."/>
            <person name="Yanhong M."/>
            <person name="Yuanyuan C."/>
            <person name="Jingyan G."/>
            <person name="Wenjun H."/>
        </authorList>
    </citation>
    <scope>NUCLEOTIDE SEQUENCE [LARGE SCALE GENOMIC DNA]</scope>
    <source>
        <strain evidence="1 2">NBRC:100898</strain>
    </source>
</reference>
<evidence type="ECO:0000313" key="2">
    <source>
        <dbReference type="Proteomes" id="UP000678679"/>
    </source>
</evidence>
<sequence length="158" mass="18599">MKSKLNKLLILFLPIILFSLAPLNSLFSVRNLDLSSFEEVDKSKYEKTNSLNNKEYCTKVMSKEIDAHQTFIYFEIDYNGVHRYLGIHKGEKFFLLSKEETYPGGEIFVFTQLFGKFYKQTEIKSFLDEDKSDYENDIYISRSDTTIKYFNTDFIPSP</sequence>
<accession>A0AAX1N1A7</accession>
<proteinExistence type="predicted"/>
<gene>
    <name evidence="1" type="ORF">KMW28_16525</name>
</gene>
<name>A0AAX1N1A7_9BACT</name>
<dbReference type="RefSeq" id="WP_169662771.1">
    <property type="nucleotide sequence ID" value="NZ_CP076132.1"/>
</dbReference>
<dbReference type="AlphaFoldDB" id="A0AAX1N1A7"/>
<dbReference type="EMBL" id="CP076132">
    <property type="protein sequence ID" value="QWG01249.1"/>
    <property type="molecule type" value="Genomic_DNA"/>
</dbReference>
<dbReference type="KEGG" id="fya:KMW28_16525"/>
<protein>
    <submittedName>
        <fullName evidence="1">Uncharacterized protein</fullName>
    </submittedName>
</protein>
<dbReference type="Proteomes" id="UP000678679">
    <property type="component" value="Chromosome 1"/>
</dbReference>